<dbReference type="Proteomes" id="UP000515146">
    <property type="component" value="Unplaced"/>
</dbReference>
<dbReference type="GO" id="GO:0016787">
    <property type="term" value="F:hydrolase activity"/>
    <property type="evidence" value="ECO:0007669"/>
    <property type="project" value="InterPro"/>
</dbReference>
<protein>
    <submittedName>
        <fullName evidence="5">Uncharacterized protein LOC113794080</fullName>
    </submittedName>
</protein>
<feature type="region of interest" description="Disordered" evidence="2">
    <location>
        <begin position="53"/>
        <end position="77"/>
    </location>
</feature>
<keyword evidence="4" id="KW-1185">Reference proteome</keyword>
<proteinExistence type="inferred from homology"/>
<feature type="chain" id="PRO_5027887592" evidence="3">
    <location>
        <begin position="22"/>
        <end position="835"/>
    </location>
</feature>
<dbReference type="AlphaFoldDB" id="A0A6P6Y3A3"/>
<feature type="compositionally biased region" description="Polar residues" evidence="2">
    <location>
        <begin position="806"/>
        <end position="819"/>
    </location>
</feature>
<evidence type="ECO:0000313" key="5">
    <source>
        <dbReference type="RefSeq" id="XP_027199967.1"/>
    </source>
</evidence>
<dbReference type="InParanoid" id="A0A6P6Y3A3"/>
<feature type="signal peptide" evidence="3">
    <location>
        <begin position="1"/>
        <end position="21"/>
    </location>
</feature>
<dbReference type="OrthoDB" id="2015280at2759"/>
<evidence type="ECO:0000256" key="3">
    <source>
        <dbReference type="SAM" id="SignalP"/>
    </source>
</evidence>
<dbReference type="InterPro" id="IPR004963">
    <property type="entry name" value="PAE/NOTUM"/>
</dbReference>
<dbReference type="PANTHER" id="PTHR21562">
    <property type="entry name" value="NOTUM-RELATED"/>
    <property type="match status" value="1"/>
</dbReference>
<reference evidence="5" key="1">
    <citation type="submission" date="2025-08" db="UniProtKB">
        <authorList>
            <consortium name="RefSeq"/>
        </authorList>
    </citation>
    <scope>IDENTIFICATION</scope>
    <source>
        <strain evidence="5">Airmid</strain>
    </source>
</reference>
<keyword evidence="3" id="KW-0732">Signal</keyword>
<evidence type="ECO:0000256" key="1">
    <source>
        <dbReference type="ARBA" id="ARBA00010213"/>
    </source>
</evidence>
<feature type="compositionally biased region" description="Polar residues" evidence="2">
    <location>
        <begin position="670"/>
        <end position="685"/>
    </location>
</feature>
<comment type="similarity">
    <text evidence="1">Belongs to the pectinacetylesterase family. Notum subfamily.</text>
</comment>
<name>A0A6P6Y3A3_DERPT</name>
<sequence>MEILPLILLLTMGVIISTTCAKYRFKQSIQSIPTSSSSLSSIHQDYLLQANNSSSTTTSSLSDQLNDDNDDNDEYLNRMMNDEESPSLSVLSSEQQQQRPLQYSMQFQQQQQQQSKLSSKLSNSAQQQQQQQLFAQLAHQYSAMHLQWLSNSSVTCNDGTRAGYYIRQSPNGSKRWLIFLEGGWYCMSKQACDQRWYKMRDFMTSFRWSQYKTVSGILSSSPTINPYWWNANHVFIPYCSSDIWSGDQPANHQSSQMTMSFLGSRIIDEVIGELIRSPKYQFLHAKFVLLAGSSAGAAGVMINLDRVAKQIADSGSMADVRGLADSGWIMDMDDQQQSSSKLSSSSTAPCTDGFCPPTETIRGAYRLWNSRVPESCAKQYPQEPWRCFFGYRLYPTLSTPLFIVQFQYDEFQLYMDGIVTGGGGVGQGGHGIGNGGLINDQERIQYIRSLSEQMIKTLTNVSACFIPSCMAHILLTKLDWYKVSIDHVTLPEALNCWEQIPVNYNQYYYHNHHHQYGHHHNHHHQHQHYHQHQQRQNYPVNHRSIFNTKLSRFPSAKLSGSGLSDQYFGSTMDSKTSDPQQQQQQNELLQFYSPSLSGSTGGLSVNNNNFLNYLTLKNLKNQSLSLDGYYSNQRIDSIQIPIQDKEGGSKFLKPSSSSSTMTISTLLDSNNNQINSRTSADSSMVNHNHHQQNQKNKRKKRKRRKGHHHHRKISTTTSTTTISTLIDSMIQNDDNRYYHQEESSKSLLHTYYQPQSSLSNRNSYWNPSSSSFYPQQQHHELRICHYRLIDKHQYPERNHECPRLQFNHNQPSTTSSNTNDNRDYHRHKSYHSIME</sequence>
<feature type="compositionally biased region" description="Low complexity" evidence="2">
    <location>
        <begin position="53"/>
        <end position="64"/>
    </location>
</feature>
<organism evidence="4 5">
    <name type="scientific">Dermatophagoides pteronyssinus</name>
    <name type="common">European house dust mite</name>
    <dbReference type="NCBI Taxonomy" id="6956"/>
    <lineage>
        <taxon>Eukaryota</taxon>
        <taxon>Metazoa</taxon>
        <taxon>Ecdysozoa</taxon>
        <taxon>Arthropoda</taxon>
        <taxon>Chelicerata</taxon>
        <taxon>Arachnida</taxon>
        <taxon>Acari</taxon>
        <taxon>Acariformes</taxon>
        <taxon>Sarcoptiformes</taxon>
        <taxon>Astigmata</taxon>
        <taxon>Psoroptidia</taxon>
        <taxon>Analgoidea</taxon>
        <taxon>Pyroglyphidae</taxon>
        <taxon>Dermatophagoidinae</taxon>
        <taxon>Dermatophagoides</taxon>
    </lineage>
</organism>
<feature type="region of interest" description="Disordered" evidence="2">
    <location>
        <begin position="516"/>
        <end position="536"/>
    </location>
</feature>
<dbReference type="CTD" id="147111"/>
<feature type="compositionally biased region" description="Basic residues" evidence="2">
    <location>
        <begin position="824"/>
        <end position="835"/>
    </location>
</feature>
<dbReference type="PANTHER" id="PTHR21562:SF122">
    <property type="entry name" value="PALMITOLEOYL-PROTEIN CARBOXYLESTERASE NOTUM"/>
    <property type="match status" value="1"/>
</dbReference>
<dbReference type="RefSeq" id="XP_027199967.1">
    <property type="nucleotide sequence ID" value="XM_027344166.1"/>
</dbReference>
<feature type="compositionally biased region" description="Basic residues" evidence="2">
    <location>
        <begin position="687"/>
        <end position="713"/>
    </location>
</feature>
<dbReference type="KEGG" id="dpte:113794080"/>
<dbReference type="Pfam" id="PF03283">
    <property type="entry name" value="PAE"/>
    <property type="match status" value="1"/>
</dbReference>
<gene>
    <name evidence="5" type="primary">LOC113794080</name>
</gene>
<evidence type="ECO:0000313" key="4">
    <source>
        <dbReference type="Proteomes" id="UP000515146"/>
    </source>
</evidence>
<feature type="compositionally biased region" description="Acidic residues" evidence="2">
    <location>
        <begin position="65"/>
        <end position="74"/>
    </location>
</feature>
<feature type="region of interest" description="Disordered" evidence="2">
    <location>
        <begin position="804"/>
        <end position="835"/>
    </location>
</feature>
<feature type="region of interest" description="Disordered" evidence="2">
    <location>
        <begin position="669"/>
        <end position="719"/>
    </location>
</feature>
<evidence type="ECO:0000256" key="2">
    <source>
        <dbReference type="SAM" id="MobiDB-lite"/>
    </source>
</evidence>
<feature type="compositionally biased region" description="Basic residues" evidence="2">
    <location>
        <begin position="516"/>
        <end position="533"/>
    </location>
</feature>
<accession>A0A6P6Y3A3</accession>